<dbReference type="Proteomes" id="UP001597438">
    <property type="component" value="Unassembled WGS sequence"/>
</dbReference>
<gene>
    <name evidence="2" type="ORF">ACFSYS_02710</name>
</gene>
<evidence type="ECO:0008006" key="4">
    <source>
        <dbReference type="Google" id="ProtNLM"/>
    </source>
</evidence>
<evidence type="ECO:0000256" key="1">
    <source>
        <dbReference type="SAM" id="SignalP"/>
    </source>
</evidence>
<keyword evidence="3" id="KW-1185">Reference proteome</keyword>
<evidence type="ECO:0000313" key="3">
    <source>
        <dbReference type="Proteomes" id="UP001597438"/>
    </source>
</evidence>
<dbReference type="InterPro" id="IPR013211">
    <property type="entry name" value="LVIVD"/>
</dbReference>
<comment type="caution">
    <text evidence="2">The sequence shown here is derived from an EMBL/GenBank/DDBJ whole genome shotgun (WGS) entry which is preliminary data.</text>
</comment>
<feature type="chain" id="PRO_5045616038" description="LVIVD repeat-containing protein" evidence="1">
    <location>
        <begin position="23"/>
        <end position="547"/>
    </location>
</feature>
<dbReference type="PROSITE" id="PS51257">
    <property type="entry name" value="PROKAR_LIPOPROTEIN"/>
    <property type="match status" value="1"/>
</dbReference>
<feature type="signal peptide" evidence="1">
    <location>
        <begin position="1"/>
        <end position="22"/>
    </location>
</feature>
<dbReference type="Pfam" id="PF08309">
    <property type="entry name" value="LVIVD"/>
    <property type="match status" value="2"/>
</dbReference>
<organism evidence="2 3">
    <name type="scientific">Christiangramia antarctica</name>
    <dbReference type="NCBI Taxonomy" id="2058158"/>
    <lineage>
        <taxon>Bacteria</taxon>
        <taxon>Pseudomonadati</taxon>
        <taxon>Bacteroidota</taxon>
        <taxon>Flavobacteriia</taxon>
        <taxon>Flavobacteriales</taxon>
        <taxon>Flavobacteriaceae</taxon>
        <taxon>Christiangramia</taxon>
    </lineage>
</organism>
<name>A0ABW5X1S4_9FLAO</name>
<proteinExistence type="predicted"/>
<accession>A0ABW5X1S4</accession>
<dbReference type="EMBL" id="JBHUOJ010000004">
    <property type="protein sequence ID" value="MFD2832180.1"/>
    <property type="molecule type" value="Genomic_DNA"/>
</dbReference>
<reference evidence="3" key="1">
    <citation type="journal article" date="2019" name="Int. J. Syst. Evol. Microbiol.">
        <title>The Global Catalogue of Microorganisms (GCM) 10K type strain sequencing project: providing services to taxonomists for standard genome sequencing and annotation.</title>
        <authorList>
            <consortium name="The Broad Institute Genomics Platform"/>
            <consortium name="The Broad Institute Genome Sequencing Center for Infectious Disease"/>
            <person name="Wu L."/>
            <person name="Ma J."/>
        </authorList>
    </citation>
    <scope>NUCLEOTIDE SEQUENCE [LARGE SCALE GENOMIC DNA]</scope>
    <source>
        <strain evidence="3">KCTC 52925</strain>
    </source>
</reference>
<keyword evidence="1" id="KW-0732">Signal</keyword>
<sequence>MMKKSSYLVLFCFLVISCNTNDVNETNNPSEEFEVLQNSEFGNAISFNESGVIGVTNATTNRAMEPAWIFGIEQIAMVEPPLIGGVAARATHVAVKDNYAYISYNKEGETYLGGIDIVDVSNQYNPVLISRMITDKADVNALFVDAENAIYFTGATAQGENGNRSLLGKVETSNGEFTSDFMVNYGLIGYAGVDIVNLNNAPVIISGINGAAGSYNFTGAENIFELKSESLLGDLRSAVVQNGKLVVLSGEEGLLSFQETGGVLEVVNSISTEVMTPEAQRSISAFEGNILVPEGIEGAGIYNFDLGERLISLPLNIHPDAAMIDNEDRVTNTVSYDGNFIYMANGGAGLDILKLDTELNTLAEGIAEISGSANYVMAANEYIYVASGTGLKILKINVIAEDIVESEFMVCTDLEEYTGNKNFTVNPNEEFSFGGVMNIKTLNVNGGLDFCGEMNIEKSANISSEPGFNMRGTLRLGNNKSTENLVITSKSIMRMEGTMVIYGDLTINSNGTLEFIGEDSKLIVFGEVKINNGGNLIGTVEDVNSKL</sequence>
<protein>
    <recommendedName>
        <fullName evidence="4">LVIVD repeat-containing protein</fullName>
    </recommendedName>
</protein>
<dbReference type="RefSeq" id="WP_251739369.1">
    <property type="nucleotide sequence ID" value="NZ_JBHUOJ010000004.1"/>
</dbReference>
<evidence type="ECO:0000313" key="2">
    <source>
        <dbReference type="EMBL" id="MFD2832180.1"/>
    </source>
</evidence>